<dbReference type="GO" id="GO:0012505">
    <property type="term" value="C:endomembrane system"/>
    <property type="evidence" value="ECO:0007669"/>
    <property type="project" value="UniProtKB-SubCell"/>
</dbReference>
<dbReference type="InterPro" id="IPR021832">
    <property type="entry name" value="ANKRD13"/>
</dbReference>
<gene>
    <name evidence="5" type="ORF">SAY87_010253</name>
</gene>
<dbReference type="Proteomes" id="UP001345219">
    <property type="component" value="Chromosome 9"/>
</dbReference>
<reference evidence="5 6" key="1">
    <citation type="journal article" date="2023" name="Hortic Res">
        <title>Pangenome of water caltrop reveals structural variations and asymmetric subgenome divergence after allopolyploidization.</title>
        <authorList>
            <person name="Zhang X."/>
            <person name="Chen Y."/>
            <person name="Wang L."/>
            <person name="Yuan Y."/>
            <person name="Fang M."/>
            <person name="Shi L."/>
            <person name="Lu R."/>
            <person name="Comes H.P."/>
            <person name="Ma Y."/>
            <person name="Chen Y."/>
            <person name="Huang G."/>
            <person name="Zhou Y."/>
            <person name="Zheng Z."/>
            <person name="Qiu Y."/>
        </authorList>
    </citation>
    <scope>NUCLEOTIDE SEQUENCE [LARGE SCALE GENOMIC DNA]</scope>
    <source>
        <tissue evidence="5">Roots</tissue>
    </source>
</reference>
<sequence length="163" mass="18545">MCESEYKKGLRPTLWLSPHFLLQSEELLPLLDILASKVKAVRRLRELLTTKLPMGTFLVKVAIPVIPTIRVLVTFTKFEELQPLDEFSTPLGPTGSSWLPWIKAPYHGRPSSSLSCSSNRIDNIHDPFVIPSDYTWVTAEAKKKIQVKNKLKKGKRSDSSSRW</sequence>
<comment type="subcellular location">
    <subcellularLocation>
        <location evidence="1">Endomembrane system</location>
    </subcellularLocation>
</comment>
<dbReference type="AlphaFoldDB" id="A0AAN7GHH1"/>
<keyword evidence="6" id="KW-1185">Reference proteome</keyword>
<dbReference type="PANTHER" id="PTHR12447:SF35">
    <property type="entry name" value="ANKYRIN REPEAT FAMILY PROTEIN"/>
    <property type="match status" value="1"/>
</dbReference>
<evidence type="ECO:0000256" key="3">
    <source>
        <dbReference type="ARBA" id="ARBA00023136"/>
    </source>
</evidence>
<dbReference type="GO" id="GO:0005737">
    <property type="term" value="C:cytoplasm"/>
    <property type="evidence" value="ECO:0007669"/>
    <property type="project" value="TreeGrafter"/>
</dbReference>
<dbReference type="EMBL" id="JAXIOK010000022">
    <property type="protein sequence ID" value="KAK4743941.1"/>
    <property type="molecule type" value="Genomic_DNA"/>
</dbReference>
<evidence type="ECO:0000256" key="2">
    <source>
        <dbReference type="ARBA" id="ARBA00022737"/>
    </source>
</evidence>
<evidence type="ECO:0000313" key="6">
    <source>
        <dbReference type="Proteomes" id="UP001345219"/>
    </source>
</evidence>
<comment type="caution">
    <text evidence="5">The sequence shown here is derived from an EMBL/GenBank/DDBJ whole genome shotgun (WGS) entry which is preliminary data.</text>
</comment>
<dbReference type="InterPro" id="IPR055285">
    <property type="entry name" value="ANKRD13_C"/>
</dbReference>
<evidence type="ECO:0000259" key="4">
    <source>
        <dbReference type="Pfam" id="PF11904"/>
    </source>
</evidence>
<dbReference type="Pfam" id="PF11904">
    <property type="entry name" value="ANKRD13_C"/>
    <property type="match status" value="1"/>
</dbReference>
<name>A0AAN7GHH1_9MYRT</name>
<protein>
    <recommendedName>
        <fullName evidence="4">Ankyrin repeat domain-containing protein</fullName>
    </recommendedName>
</protein>
<accession>A0AAN7GHH1</accession>
<keyword evidence="2" id="KW-0677">Repeat</keyword>
<evidence type="ECO:0000256" key="1">
    <source>
        <dbReference type="ARBA" id="ARBA00004308"/>
    </source>
</evidence>
<evidence type="ECO:0000313" key="5">
    <source>
        <dbReference type="EMBL" id="KAK4743941.1"/>
    </source>
</evidence>
<dbReference type="PANTHER" id="PTHR12447">
    <property type="entry name" value="ANKYRIN REPEAT DOMAIN-CONTAINING PROTEIN 13"/>
    <property type="match status" value="1"/>
</dbReference>
<feature type="domain" description="Ankyrin repeat" evidence="4">
    <location>
        <begin position="3"/>
        <end position="135"/>
    </location>
</feature>
<organism evidence="5 6">
    <name type="scientific">Trapa incisa</name>
    <dbReference type="NCBI Taxonomy" id="236973"/>
    <lineage>
        <taxon>Eukaryota</taxon>
        <taxon>Viridiplantae</taxon>
        <taxon>Streptophyta</taxon>
        <taxon>Embryophyta</taxon>
        <taxon>Tracheophyta</taxon>
        <taxon>Spermatophyta</taxon>
        <taxon>Magnoliopsida</taxon>
        <taxon>eudicotyledons</taxon>
        <taxon>Gunneridae</taxon>
        <taxon>Pentapetalae</taxon>
        <taxon>rosids</taxon>
        <taxon>malvids</taxon>
        <taxon>Myrtales</taxon>
        <taxon>Lythraceae</taxon>
        <taxon>Trapa</taxon>
    </lineage>
</organism>
<proteinExistence type="predicted"/>
<keyword evidence="3" id="KW-0472">Membrane</keyword>